<dbReference type="RefSeq" id="WP_044400465.1">
    <property type="nucleotide sequence ID" value="NZ_JXYQ01000054.1"/>
</dbReference>
<organism evidence="3 4">
    <name type="scientific">Acidovorax temperans</name>
    <dbReference type="NCBI Taxonomy" id="80878"/>
    <lineage>
        <taxon>Bacteria</taxon>
        <taxon>Pseudomonadati</taxon>
        <taxon>Pseudomonadota</taxon>
        <taxon>Betaproteobacteria</taxon>
        <taxon>Burkholderiales</taxon>
        <taxon>Comamonadaceae</taxon>
        <taxon>Acidovorax</taxon>
    </lineage>
</organism>
<dbReference type="Gene3D" id="3.40.30.10">
    <property type="entry name" value="Glutaredoxin"/>
    <property type="match status" value="1"/>
</dbReference>
<comment type="similarity">
    <text evidence="1 2">Belongs to the ArsC family.</text>
</comment>
<gene>
    <name evidence="3" type="ORF">RP29_15475</name>
</gene>
<dbReference type="OrthoDB" id="9803749at2"/>
<dbReference type="AlphaFoldDB" id="A0A0D7K6N8"/>
<evidence type="ECO:0000313" key="4">
    <source>
        <dbReference type="Proteomes" id="UP000032566"/>
    </source>
</evidence>
<dbReference type="STRING" id="80878.RP29_15475"/>
<protein>
    <submittedName>
        <fullName evidence="3">ArsC family transcriptional regulator</fullName>
    </submittedName>
</protein>
<dbReference type="InterPro" id="IPR006504">
    <property type="entry name" value="Tscrpt_reg_Spx/MgsR"/>
</dbReference>
<dbReference type="Pfam" id="PF03960">
    <property type="entry name" value="ArsC"/>
    <property type="match status" value="1"/>
</dbReference>
<dbReference type="Proteomes" id="UP000032566">
    <property type="component" value="Unassembled WGS sequence"/>
</dbReference>
<dbReference type="CDD" id="cd03035">
    <property type="entry name" value="ArsC_Yffb"/>
    <property type="match status" value="1"/>
</dbReference>
<sequence>MKQPQITLYGIPNCDTVKKARAWLSERSLEYVFHDFKKQGISLEQLRAWCETLGVDQVLNRKGTTWHALTPTQQETASNFESALRLMQEHTSLIKRPVVAWSYGDAPKLTVGFSPVIWAQHCNS</sequence>
<name>A0A0D7K6N8_9BURK</name>
<dbReference type="InterPro" id="IPR036249">
    <property type="entry name" value="Thioredoxin-like_sf"/>
</dbReference>
<dbReference type="PROSITE" id="PS51353">
    <property type="entry name" value="ARSC"/>
    <property type="match status" value="1"/>
</dbReference>
<dbReference type="PANTHER" id="PTHR30041:SF8">
    <property type="entry name" value="PROTEIN YFFB"/>
    <property type="match status" value="1"/>
</dbReference>
<dbReference type="InterPro" id="IPR006660">
    <property type="entry name" value="Arsenate_reductase-like"/>
</dbReference>
<evidence type="ECO:0000313" key="3">
    <source>
        <dbReference type="EMBL" id="KJA09627.1"/>
    </source>
</evidence>
<proteinExistence type="inferred from homology"/>
<dbReference type="PATRIC" id="fig|80878.5.peg.2999"/>
<reference evidence="3 4" key="1">
    <citation type="submission" date="2014-12" db="EMBL/GenBank/DDBJ databases">
        <title>Isolation of bacteria from lake water.</title>
        <authorList>
            <person name="Sheng K.-Y."/>
            <person name="Chin P.-S."/>
            <person name="Chan K.-G."/>
            <person name="Tan G.S."/>
        </authorList>
    </citation>
    <scope>NUCLEOTIDE SEQUENCE [LARGE SCALE GENOMIC DNA]</scope>
    <source>
        <strain evidence="3 4">KY4</strain>
    </source>
</reference>
<dbReference type="EMBL" id="JXYQ01000054">
    <property type="protein sequence ID" value="KJA09627.1"/>
    <property type="molecule type" value="Genomic_DNA"/>
</dbReference>
<evidence type="ECO:0000256" key="1">
    <source>
        <dbReference type="ARBA" id="ARBA00007198"/>
    </source>
</evidence>
<evidence type="ECO:0000256" key="2">
    <source>
        <dbReference type="PROSITE-ProRule" id="PRU01282"/>
    </source>
</evidence>
<dbReference type="SUPFAM" id="SSF52833">
    <property type="entry name" value="Thioredoxin-like"/>
    <property type="match status" value="1"/>
</dbReference>
<accession>A0A0D7K6N8</accession>
<comment type="caution">
    <text evidence="3">The sequence shown here is derived from an EMBL/GenBank/DDBJ whole genome shotgun (WGS) entry which is preliminary data.</text>
</comment>
<keyword evidence="4" id="KW-1185">Reference proteome</keyword>
<dbReference type="PANTHER" id="PTHR30041">
    <property type="entry name" value="ARSENATE REDUCTASE"/>
    <property type="match status" value="1"/>
</dbReference>
<dbReference type="NCBIfam" id="TIGR01617">
    <property type="entry name" value="arsC_related"/>
    <property type="match status" value="1"/>
</dbReference>